<evidence type="ECO:0000256" key="1">
    <source>
        <dbReference type="SAM" id="MobiDB-lite"/>
    </source>
</evidence>
<dbReference type="Proteomes" id="UP000299102">
    <property type="component" value="Unassembled WGS sequence"/>
</dbReference>
<evidence type="ECO:0000313" key="2">
    <source>
        <dbReference type="EMBL" id="GBP91492.1"/>
    </source>
</evidence>
<keyword evidence="3" id="KW-1185">Reference proteome</keyword>
<feature type="compositionally biased region" description="Basic and acidic residues" evidence="1">
    <location>
        <begin position="98"/>
        <end position="118"/>
    </location>
</feature>
<dbReference type="AlphaFoldDB" id="A0A4C1ZVK4"/>
<protein>
    <submittedName>
        <fullName evidence="2">Uncharacterized protein</fullName>
    </submittedName>
</protein>
<accession>A0A4C1ZVK4</accession>
<evidence type="ECO:0000313" key="3">
    <source>
        <dbReference type="Proteomes" id="UP000299102"/>
    </source>
</evidence>
<feature type="region of interest" description="Disordered" evidence="1">
    <location>
        <begin position="97"/>
        <end position="118"/>
    </location>
</feature>
<gene>
    <name evidence="2" type="ORF">EVAR_62292_1</name>
</gene>
<comment type="caution">
    <text evidence="2">The sequence shown here is derived from an EMBL/GenBank/DDBJ whole genome shotgun (WGS) entry which is preliminary data.</text>
</comment>
<sequence>MWVQVYGLVRWTLIDNRLSEVGSCGGWMTGMPRIRCPRVGQTSGAVYGAAVRGTAAAHAPRIVMRAGNDATIDTPVFGRLEELTARTGCRAADVLTDGEAKERSSASRIRDPETAFAA</sequence>
<dbReference type="EMBL" id="BGZK01002175">
    <property type="protein sequence ID" value="GBP91492.1"/>
    <property type="molecule type" value="Genomic_DNA"/>
</dbReference>
<reference evidence="2 3" key="1">
    <citation type="journal article" date="2019" name="Commun. Biol.">
        <title>The bagworm genome reveals a unique fibroin gene that provides high tensile strength.</title>
        <authorList>
            <person name="Kono N."/>
            <person name="Nakamura H."/>
            <person name="Ohtoshi R."/>
            <person name="Tomita M."/>
            <person name="Numata K."/>
            <person name="Arakawa K."/>
        </authorList>
    </citation>
    <scope>NUCLEOTIDE SEQUENCE [LARGE SCALE GENOMIC DNA]</scope>
</reference>
<proteinExistence type="predicted"/>
<organism evidence="2 3">
    <name type="scientific">Eumeta variegata</name>
    <name type="common">Bagworm moth</name>
    <name type="synonym">Eumeta japonica</name>
    <dbReference type="NCBI Taxonomy" id="151549"/>
    <lineage>
        <taxon>Eukaryota</taxon>
        <taxon>Metazoa</taxon>
        <taxon>Ecdysozoa</taxon>
        <taxon>Arthropoda</taxon>
        <taxon>Hexapoda</taxon>
        <taxon>Insecta</taxon>
        <taxon>Pterygota</taxon>
        <taxon>Neoptera</taxon>
        <taxon>Endopterygota</taxon>
        <taxon>Lepidoptera</taxon>
        <taxon>Glossata</taxon>
        <taxon>Ditrysia</taxon>
        <taxon>Tineoidea</taxon>
        <taxon>Psychidae</taxon>
        <taxon>Oiketicinae</taxon>
        <taxon>Eumeta</taxon>
    </lineage>
</organism>
<name>A0A4C1ZVK4_EUMVA</name>